<dbReference type="SMART" id="SM00895">
    <property type="entry name" value="FCD"/>
    <property type="match status" value="1"/>
</dbReference>
<evidence type="ECO:0000256" key="1">
    <source>
        <dbReference type="ARBA" id="ARBA00023015"/>
    </source>
</evidence>
<dbReference type="RefSeq" id="WP_061165429.1">
    <property type="nucleotide sequence ID" value="NZ_FCOA02000001.1"/>
</dbReference>
<evidence type="ECO:0000313" key="6">
    <source>
        <dbReference type="Proteomes" id="UP000054851"/>
    </source>
</evidence>
<dbReference type="STRING" id="1777140.AWB79_00104"/>
<dbReference type="InterPro" id="IPR036388">
    <property type="entry name" value="WH-like_DNA-bd_sf"/>
</dbReference>
<proteinExistence type="predicted"/>
<keyword evidence="6" id="KW-1185">Reference proteome</keyword>
<dbReference type="GO" id="GO:0003700">
    <property type="term" value="F:DNA-binding transcription factor activity"/>
    <property type="evidence" value="ECO:0007669"/>
    <property type="project" value="InterPro"/>
</dbReference>
<keyword evidence="1" id="KW-0805">Transcription regulation</keyword>
<dbReference type="InterPro" id="IPR000524">
    <property type="entry name" value="Tscrpt_reg_HTH_GntR"/>
</dbReference>
<dbReference type="PRINTS" id="PR00035">
    <property type="entry name" value="HTHGNTR"/>
</dbReference>
<keyword evidence="3" id="KW-0804">Transcription</keyword>
<dbReference type="SUPFAM" id="SSF46785">
    <property type="entry name" value="Winged helix' DNA-binding domain"/>
    <property type="match status" value="1"/>
</dbReference>
<evidence type="ECO:0000313" key="5">
    <source>
        <dbReference type="EMBL" id="SAK39427.1"/>
    </source>
</evidence>
<comment type="caution">
    <text evidence="5">The sequence shown here is derived from an EMBL/GenBank/DDBJ whole genome shotgun (WGS) entry which is preliminary data.</text>
</comment>
<dbReference type="PANTHER" id="PTHR43537">
    <property type="entry name" value="TRANSCRIPTIONAL REGULATOR, GNTR FAMILY"/>
    <property type="match status" value="1"/>
</dbReference>
<dbReference type="Pfam" id="PF00392">
    <property type="entry name" value="GntR"/>
    <property type="match status" value="1"/>
</dbReference>
<dbReference type="CDD" id="cd07377">
    <property type="entry name" value="WHTH_GntR"/>
    <property type="match status" value="1"/>
</dbReference>
<dbReference type="PANTHER" id="PTHR43537:SF44">
    <property type="entry name" value="GNTR FAMILY REGULATORY PROTEIN"/>
    <property type="match status" value="1"/>
</dbReference>
<dbReference type="InterPro" id="IPR036390">
    <property type="entry name" value="WH_DNA-bd_sf"/>
</dbReference>
<organism evidence="5 6">
    <name type="scientific">Caballeronia hypogeia</name>
    <dbReference type="NCBI Taxonomy" id="1777140"/>
    <lineage>
        <taxon>Bacteria</taxon>
        <taxon>Pseudomonadati</taxon>
        <taxon>Pseudomonadota</taxon>
        <taxon>Betaproteobacteria</taxon>
        <taxon>Burkholderiales</taxon>
        <taxon>Burkholderiaceae</taxon>
        <taxon>Caballeronia</taxon>
    </lineage>
</organism>
<dbReference type="GO" id="GO:0003677">
    <property type="term" value="F:DNA binding"/>
    <property type="evidence" value="ECO:0007669"/>
    <property type="project" value="UniProtKB-KW"/>
</dbReference>
<dbReference type="InterPro" id="IPR011711">
    <property type="entry name" value="GntR_C"/>
</dbReference>
<dbReference type="SUPFAM" id="SSF48008">
    <property type="entry name" value="GntR ligand-binding domain-like"/>
    <property type="match status" value="1"/>
</dbReference>
<dbReference type="PROSITE" id="PS50949">
    <property type="entry name" value="HTH_GNTR"/>
    <property type="match status" value="1"/>
</dbReference>
<dbReference type="Proteomes" id="UP000054851">
    <property type="component" value="Unassembled WGS sequence"/>
</dbReference>
<keyword evidence="2" id="KW-0238">DNA-binding</keyword>
<sequence length="238" mass="26580">MPDNPAQTWENTIIHRDLHGHVTHELGKAILRGDVAPGSPLPREAELMERFGVSRTVLREALRTLTSKGLIESRPKVGTRVRPREAWNLLDADMLDWYARVAPPLQFALKLQEMREMIEPYAAALAADNHEDSSRERLTRAHQAMVDAQNVDEWVRADLDFHLGVLAACSNELLIPLGALIERTLEGQLRLNAKRADVYNASLAEHTAVFYAILARDASAARRAMADLLGVTRGRIEA</sequence>
<reference evidence="5" key="1">
    <citation type="submission" date="2016-01" db="EMBL/GenBank/DDBJ databases">
        <authorList>
            <person name="Peeters C."/>
        </authorList>
    </citation>
    <scope>NUCLEOTIDE SEQUENCE</scope>
    <source>
        <strain evidence="5">LMG 29322</strain>
    </source>
</reference>
<dbReference type="EMBL" id="FCOA02000001">
    <property type="protein sequence ID" value="SAK39427.1"/>
    <property type="molecule type" value="Genomic_DNA"/>
</dbReference>
<dbReference type="SMART" id="SM00345">
    <property type="entry name" value="HTH_GNTR"/>
    <property type="match status" value="1"/>
</dbReference>
<evidence type="ECO:0000259" key="4">
    <source>
        <dbReference type="PROSITE" id="PS50949"/>
    </source>
</evidence>
<gene>
    <name evidence="5" type="ORF">AWB79_00104</name>
</gene>
<dbReference type="Pfam" id="PF07729">
    <property type="entry name" value="FCD"/>
    <property type="match status" value="1"/>
</dbReference>
<dbReference type="InterPro" id="IPR008920">
    <property type="entry name" value="TF_FadR/GntR_C"/>
</dbReference>
<dbReference type="Gene3D" id="1.20.120.530">
    <property type="entry name" value="GntR ligand-binding domain-like"/>
    <property type="match status" value="1"/>
</dbReference>
<evidence type="ECO:0000256" key="2">
    <source>
        <dbReference type="ARBA" id="ARBA00023125"/>
    </source>
</evidence>
<protein>
    <submittedName>
        <fullName evidence="5">GntR family transcriptional regulator</fullName>
    </submittedName>
</protein>
<dbReference type="OrthoDB" id="9028214at2"/>
<name>A0A157Z343_9BURK</name>
<evidence type="ECO:0000256" key="3">
    <source>
        <dbReference type="ARBA" id="ARBA00023163"/>
    </source>
</evidence>
<dbReference type="Gene3D" id="1.10.10.10">
    <property type="entry name" value="Winged helix-like DNA-binding domain superfamily/Winged helix DNA-binding domain"/>
    <property type="match status" value="1"/>
</dbReference>
<dbReference type="AlphaFoldDB" id="A0A157Z343"/>
<feature type="domain" description="HTH gntR-type" evidence="4">
    <location>
        <begin position="16"/>
        <end position="84"/>
    </location>
</feature>
<accession>A0A157Z343</accession>